<dbReference type="InterPro" id="IPR029063">
    <property type="entry name" value="SAM-dependent_MTases_sf"/>
</dbReference>
<dbReference type="EMBL" id="BARS01032905">
    <property type="protein sequence ID" value="GAG19835.1"/>
    <property type="molecule type" value="Genomic_DNA"/>
</dbReference>
<protein>
    <recommendedName>
        <fullName evidence="2">DNA methylase N-4/N-6 domain-containing protein</fullName>
    </recommendedName>
</protein>
<comment type="caution">
    <text evidence="1">The sequence shown here is derived from an EMBL/GenBank/DDBJ whole genome shotgun (WGS) entry which is preliminary data.</text>
</comment>
<reference evidence="1" key="1">
    <citation type="journal article" date="2014" name="Front. Microbiol.">
        <title>High frequency of phylogenetically diverse reductive dehalogenase-homologous genes in deep subseafloor sedimentary metagenomes.</title>
        <authorList>
            <person name="Kawai M."/>
            <person name="Futagami T."/>
            <person name="Toyoda A."/>
            <person name="Takaki Y."/>
            <person name="Nishi S."/>
            <person name="Hori S."/>
            <person name="Arai W."/>
            <person name="Tsubouchi T."/>
            <person name="Morono Y."/>
            <person name="Uchiyama I."/>
            <person name="Ito T."/>
            <person name="Fujiyama A."/>
            <person name="Inagaki F."/>
            <person name="Takami H."/>
        </authorList>
    </citation>
    <scope>NUCLEOTIDE SEQUENCE</scope>
    <source>
        <strain evidence="1">Expedition CK06-06</strain>
    </source>
</reference>
<proteinExistence type="predicted"/>
<organism evidence="1">
    <name type="scientific">marine sediment metagenome</name>
    <dbReference type="NCBI Taxonomy" id="412755"/>
    <lineage>
        <taxon>unclassified sequences</taxon>
        <taxon>metagenomes</taxon>
        <taxon>ecological metagenomes</taxon>
    </lineage>
</organism>
<dbReference type="Gene3D" id="3.40.50.150">
    <property type="entry name" value="Vaccinia Virus protein VP39"/>
    <property type="match status" value="1"/>
</dbReference>
<feature type="non-terminal residue" evidence="1">
    <location>
        <position position="1"/>
    </location>
</feature>
<gene>
    <name evidence="1" type="ORF">S01H1_51021</name>
</gene>
<evidence type="ECO:0008006" key="2">
    <source>
        <dbReference type="Google" id="ProtNLM"/>
    </source>
</evidence>
<accession>X0VNJ6</accession>
<dbReference type="SUPFAM" id="SSF53335">
    <property type="entry name" value="S-adenosyl-L-methionine-dependent methyltransferases"/>
    <property type="match status" value="1"/>
</dbReference>
<evidence type="ECO:0000313" key="1">
    <source>
        <dbReference type="EMBL" id="GAG19835.1"/>
    </source>
</evidence>
<name>X0VNJ6_9ZZZZ</name>
<sequence>TTAAVAYQLGRNYVGVEISQKYVENTEKRLAELKDQQFSNLFLNTAELNELKRLLSDIKKPAKEIAADKSLLRLFTDQFAVRMNNQKCYRTAEIVAALGDIAD</sequence>
<dbReference type="AlphaFoldDB" id="X0VNJ6"/>